<evidence type="ECO:0000256" key="7">
    <source>
        <dbReference type="ARBA" id="ARBA00022605"/>
    </source>
</evidence>
<dbReference type="PANTHER" id="PTHR11236">
    <property type="entry name" value="AMINOBENZOATE/ANTHRANILATE SYNTHASE"/>
    <property type="match status" value="1"/>
</dbReference>
<evidence type="ECO:0000256" key="15">
    <source>
        <dbReference type="RuleBase" id="RU364045"/>
    </source>
</evidence>
<dbReference type="AlphaFoldDB" id="A0A3S0VAH5"/>
<evidence type="ECO:0000256" key="4">
    <source>
        <dbReference type="ARBA" id="ARBA00011575"/>
    </source>
</evidence>
<dbReference type="Proteomes" id="UP000274909">
    <property type="component" value="Unassembled WGS sequence"/>
</dbReference>
<evidence type="ECO:0000256" key="2">
    <source>
        <dbReference type="ARBA" id="ARBA00004873"/>
    </source>
</evidence>
<keyword evidence="10 15" id="KW-0460">Magnesium</keyword>
<dbReference type="EMBL" id="RZGZ01000002">
    <property type="protein sequence ID" value="RUR00704.1"/>
    <property type="molecule type" value="Genomic_DNA"/>
</dbReference>
<keyword evidence="7 15" id="KW-0028">Amino-acid biosynthesis</keyword>
<dbReference type="Gene3D" id="3.60.120.10">
    <property type="entry name" value="Anthranilate synthase"/>
    <property type="match status" value="1"/>
</dbReference>
<dbReference type="UniPathway" id="UPA00035">
    <property type="reaction ID" value="UER00040"/>
</dbReference>
<dbReference type="GO" id="GO:0046872">
    <property type="term" value="F:metal ion binding"/>
    <property type="evidence" value="ECO:0007669"/>
    <property type="project" value="UniProtKB-KW"/>
</dbReference>
<evidence type="ECO:0000256" key="3">
    <source>
        <dbReference type="ARBA" id="ARBA00009562"/>
    </source>
</evidence>
<dbReference type="InterPro" id="IPR015890">
    <property type="entry name" value="Chorismate_C"/>
</dbReference>
<dbReference type="GO" id="GO:0000162">
    <property type="term" value="P:L-tryptophan biosynthetic process"/>
    <property type="evidence" value="ECO:0007669"/>
    <property type="project" value="UniProtKB-UniPathway"/>
</dbReference>
<gene>
    <name evidence="15" type="primary">trpE</name>
    <name evidence="18" type="ORF">ELQ94_03825</name>
</gene>
<evidence type="ECO:0000256" key="6">
    <source>
        <dbReference type="ARBA" id="ARBA00020653"/>
    </source>
</evidence>
<comment type="function">
    <text evidence="13 15">Part of a heterotetrameric complex that catalyzes the two-step biosynthesis of anthranilate, an intermediate in the biosynthesis of L-tryptophan. In the first step, the glutamine-binding beta subunit (TrpG) of anthranilate synthase (AS) provides the glutamine amidotransferase activity which generates ammonia as a substrate that, along with chorismate, is used in the second step, catalyzed by the large alpha subunit of AS (TrpE) to produce anthranilate. In the absence of TrpG, TrpE can synthesize anthranilate directly from chorismate and high concentrations of ammonia.</text>
</comment>
<dbReference type="NCBIfam" id="TIGR00564">
    <property type="entry name" value="trpE_most"/>
    <property type="match status" value="1"/>
</dbReference>
<dbReference type="NCBIfam" id="NF010086">
    <property type="entry name" value="PRK13571.1"/>
    <property type="match status" value="1"/>
</dbReference>
<keyword evidence="11 15" id="KW-0057">Aromatic amino acid biosynthesis</keyword>
<comment type="caution">
    <text evidence="18">The sequence shown here is derived from an EMBL/GenBank/DDBJ whole genome shotgun (WGS) entry which is preliminary data.</text>
</comment>
<evidence type="ECO:0000256" key="12">
    <source>
        <dbReference type="ARBA" id="ARBA00023239"/>
    </source>
</evidence>
<dbReference type="InterPro" id="IPR019999">
    <property type="entry name" value="Anth_synth_I-like"/>
</dbReference>
<evidence type="ECO:0000256" key="10">
    <source>
        <dbReference type="ARBA" id="ARBA00022842"/>
    </source>
</evidence>
<dbReference type="InterPro" id="IPR006805">
    <property type="entry name" value="Anth_synth_I_N"/>
</dbReference>
<evidence type="ECO:0000256" key="1">
    <source>
        <dbReference type="ARBA" id="ARBA00001946"/>
    </source>
</evidence>
<reference evidence="18 19" key="1">
    <citation type="submission" date="2018-12" db="EMBL/GenBank/DDBJ databases">
        <authorList>
            <person name="Li F."/>
        </authorList>
    </citation>
    <scope>NUCLEOTIDE SEQUENCE [LARGE SCALE GENOMIC DNA]</scope>
    <source>
        <strain evidence="18 19">EGI 6500705</strain>
    </source>
</reference>
<name>A0A3S0VAH5_9MICO</name>
<accession>A0A3S0VAH5</accession>
<comment type="subunit">
    <text evidence="4 15">Heterotetramer consisting of two non-identical subunits: a beta subunit (TrpG) and a large alpha subunit (TrpE).</text>
</comment>
<evidence type="ECO:0000313" key="19">
    <source>
        <dbReference type="Proteomes" id="UP000274909"/>
    </source>
</evidence>
<keyword evidence="12 15" id="KW-0456">Lyase</keyword>
<dbReference type="GO" id="GO:0004049">
    <property type="term" value="F:anthranilate synthase activity"/>
    <property type="evidence" value="ECO:0007669"/>
    <property type="project" value="UniProtKB-EC"/>
</dbReference>
<comment type="catalytic activity">
    <reaction evidence="14 15">
        <text>chorismate + L-glutamine = anthranilate + pyruvate + L-glutamate + H(+)</text>
        <dbReference type="Rhea" id="RHEA:21732"/>
        <dbReference type="ChEBI" id="CHEBI:15361"/>
        <dbReference type="ChEBI" id="CHEBI:15378"/>
        <dbReference type="ChEBI" id="CHEBI:16567"/>
        <dbReference type="ChEBI" id="CHEBI:29748"/>
        <dbReference type="ChEBI" id="CHEBI:29985"/>
        <dbReference type="ChEBI" id="CHEBI:58359"/>
        <dbReference type="EC" id="4.1.3.27"/>
    </reaction>
</comment>
<proteinExistence type="inferred from homology"/>
<dbReference type="RefSeq" id="WP_127047420.1">
    <property type="nucleotide sequence ID" value="NZ_RZGZ01000002.1"/>
</dbReference>
<evidence type="ECO:0000256" key="14">
    <source>
        <dbReference type="ARBA" id="ARBA00047683"/>
    </source>
</evidence>
<comment type="cofactor">
    <cofactor evidence="1 15">
        <name>Mg(2+)</name>
        <dbReference type="ChEBI" id="CHEBI:18420"/>
    </cofactor>
</comment>
<evidence type="ECO:0000259" key="17">
    <source>
        <dbReference type="Pfam" id="PF04715"/>
    </source>
</evidence>
<evidence type="ECO:0000256" key="11">
    <source>
        <dbReference type="ARBA" id="ARBA00023141"/>
    </source>
</evidence>
<comment type="pathway">
    <text evidence="2 15">Amino-acid biosynthesis; L-tryptophan biosynthesis; L-tryptophan from chorismate: step 1/5.</text>
</comment>
<keyword evidence="8 15" id="KW-0479">Metal-binding</keyword>
<dbReference type="SUPFAM" id="SSF56322">
    <property type="entry name" value="ADC synthase"/>
    <property type="match status" value="1"/>
</dbReference>
<evidence type="ECO:0000256" key="5">
    <source>
        <dbReference type="ARBA" id="ARBA00012266"/>
    </source>
</evidence>
<dbReference type="OrthoDB" id="3518032at2"/>
<organism evidence="18 19">
    <name type="scientific">Labedella endophytica</name>
    <dbReference type="NCBI Taxonomy" id="1523160"/>
    <lineage>
        <taxon>Bacteria</taxon>
        <taxon>Bacillati</taxon>
        <taxon>Actinomycetota</taxon>
        <taxon>Actinomycetes</taxon>
        <taxon>Micrococcales</taxon>
        <taxon>Microbacteriaceae</taxon>
        <taxon>Labedella</taxon>
    </lineage>
</organism>
<dbReference type="Pfam" id="PF00425">
    <property type="entry name" value="Chorismate_bind"/>
    <property type="match status" value="1"/>
</dbReference>
<evidence type="ECO:0000256" key="9">
    <source>
        <dbReference type="ARBA" id="ARBA00022822"/>
    </source>
</evidence>
<evidence type="ECO:0000256" key="13">
    <source>
        <dbReference type="ARBA" id="ARBA00025634"/>
    </source>
</evidence>
<evidence type="ECO:0000256" key="8">
    <source>
        <dbReference type="ARBA" id="ARBA00022723"/>
    </source>
</evidence>
<feature type="domain" description="Anthranilate synthase component I N-terminal" evidence="17">
    <location>
        <begin position="30"/>
        <end position="174"/>
    </location>
</feature>
<sequence>MSGSTTRDGFDSLLTSHRVVPVIRELFADGETPVGIYRKLARDRPGTFLLESAEQGGIWSRFSFVGVSSFGVLTQRGDEAVWLDLGLSAERALGHDAPTEPLRAVEALHSRWETPKIAGHPPLTGGLVGFIGWEAIRQIENLPDRPVDEIGVPGQAVSFAADIVVLDHRRGTVMLIANVLADGDDPEGAWADAQSRLDRMQSELADPSEAWLANVDLDRRADPRHRTERQDFLDAVVASKDYIRDGDIFQVVVSQRFELDTQADAIDVYRILRSLNPSPYMYLLSLETPDGEPYHIVGSSPEALVKVQDGRVFTHPIAGSKPRGATPEEDAELEAELAHDPKERAEHLMLVDLARNDLLKVCRPGSVEVTEFMRVERFSHIMHLVSSVEGDLTPGATSLDVFRATFPAGTLSGAPKPRALEIIDELEPAQRGVYGGVVGYFGFSGDVDLAIAIRTATIMNGTAYVQAGGGLVADSDPASEFLESQNKAAAPLRAVAVADAMRRIR</sequence>
<feature type="domain" description="Chorismate-utilising enzyme C-terminal" evidence="16">
    <location>
        <begin position="229"/>
        <end position="487"/>
    </location>
</feature>
<keyword evidence="9 15" id="KW-0822">Tryptophan biosynthesis</keyword>
<dbReference type="InterPro" id="IPR005801">
    <property type="entry name" value="ADC_synthase"/>
</dbReference>
<dbReference type="InterPro" id="IPR005256">
    <property type="entry name" value="Anth_synth_I_PabB"/>
</dbReference>
<dbReference type="EC" id="4.1.3.27" evidence="5 15"/>
<dbReference type="PANTHER" id="PTHR11236:SF46">
    <property type="entry name" value="ANTHRANILATE SYNTHASE COMPONENT 1"/>
    <property type="match status" value="1"/>
</dbReference>
<evidence type="ECO:0000313" key="18">
    <source>
        <dbReference type="EMBL" id="RUR00704.1"/>
    </source>
</evidence>
<dbReference type="PRINTS" id="PR00095">
    <property type="entry name" value="ANTSNTHASEI"/>
</dbReference>
<evidence type="ECO:0000259" key="16">
    <source>
        <dbReference type="Pfam" id="PF00425"/>
    </source>
</evidence>
<keyword evidence="19" id="KW-1185">Reference proteome</keyword>
<comment type="similarity">
    <text evidence="3 15">Belongs to the anthranilate synthase component I family.</text>
</comment>
<protein>
    <recommendedName>
        <fullName evidence="6 15">Anthranilate synthase component 1</fullName>
        <ecNumber evidence="5 15">4.1.3.27</ecNumber>
    </recommendedName>
</protein>
<dbReference type="Pfam" id="PF04715">
    <property type="entry name" value="Anth_synt_I_N"/>
    <property type="match status" value="1"/>
</dbReference>